<dbReference type="Proteomes" id="UP000677228">
    <property type="component" value="Unassembled WGS sequence"/>
</dbReference>
<dbReference type="Proteomes" id="UP000663829">
    <property type="component" value="Unassembled WGS sequence"/>
</dbReference>
<evidence type="ECO:0000256" key="1">
    <source>
        <dbReference type="SAM" id="Phobius"/>
    </source>
</evidence>
<dbReference type="EMBL" id="CAJOBA010036190">
    <property type="protein sequence ID" value="CAF4018500.1"/>
    <property type="molecule type" value="Genomic_DNA"/>
</dbReference>
<organism evidence="3 6">
    <name type="scientific">Didymodactylos carnosus</name>
    <dbReference type="NCBI Taxonomy" id="1234261"/>
    <lineage>
        <taxon>Eukaryota</taxon>
        <taxon>Metazoa</taxon>
        <taxon>Spiralia</taxon>
        <taxon>Gnathifera</taxon>
        <taxon>Rotifera</taxon>
        <taxon>Eurotatoria</taxon>
        <taxon>Bdelloidea</taxon>
        <taxon>Philodinida</taxon>
        <taxon>Philodinidae</taxon>
        <taxon>Didymodactylos</taxon>
    </lineage>
</organism>
<evidence type="ECO:0000313" key="5">
    <source>
        <dbReference type="EMBL" id="CAF4250992.1"/>
    </source>
</evidence>
<keyword evidence="6" id="KW-1185">Reference proteome</keyword>
<dbReference type="OrthoDB" id="10605345at2759"/>
<feature type="transmembrane region" description="Helical" evidence="1">
    <location>
        <begin position="12"/>
        <end position="39"/>
    </location>
</feature>
<comment type="caution">
    <text evidence="3">The sequence shown here is derived from an EMBL/GenBank/DDBJ whole genome shotgun (WGS) entry which is preliminary data.</text>
</comment>
<name>A0A815IPP8_9BILA</name>
<sequence length="256" mass="29661">MYIGKTRDGILAGIVGGALVNWNFSLFVNECLTPLMYLLKRHQNLDDFMEALSFKLSQIFGAKLATLPKISLRMLIHILLMKSDISLRRMILSLLCKRHPVPFVDPTIIDQHQQKQAHYQIVPEILHVWNYDRPTFLSFGVGPCFRKSTLMNAVFMSSFEQSTQSIYFQQTIDIDFGYSFLPSQPRKMNIADAHGQMTKQLLCKISELFDGFLVHVDYEFLERNNEFVLDFLDALPVDKYRLLIIRDLQRTVGIFS</sequence>
<keyword evidence="1" id="KW-0812">Transmembrane</keyword>
<keyword evidence="1" id="KW-0472">Membrane</keyword>
<protein>
    <submittedName>
        <fullName evidence="3">Uncharacterized protein</fullName>
    </submittedName>
</protein>
<gene>
    <name evidence="3" type="ORF">GPM918_LOCUS31700</name>
    <name evidence="2" type="ORF">OVA965_LOCUS24376</name>
    <name evidence="5" type="ORF">SRO942_LOCUS32346</name>
    <name evidence="4" type="ORF">TMI583_LOCUS25096</name>
</gene>
<evidence type="ECO:0000313" key="6">
    <source>
        <dbReference type="Proteomes" id="UP000663829"/>
    </source>
</evidence>
<dbReference type="AlphaFoldDB" id="A0A815IPP8"/>
<evidence type="ECO:0000313" key="4">
    <source>
        <dbReference type="EMBL" id="CAF4018500.1"/>
    </source>
</evidence>
<keyword evidence="1" id="KW-1133">Transmembrane helix</keyword>
<dbReference type="Proteomes" id="UP000682733">
    <property type="component" value="Unassembled WGS sequence"/>
</dbReference>
<dbReference type="EMBL" id="CAJOBC010073613">
    <property type="protein sequence ID" value="CAF4250992.1"/>
    <property type="molecule type" value="Genomic_DNA"/>
</dbReference>
<dbReference type="EMBL" id="CAJNOK010014658">
    <property type="protein sequence ID" value="CAF1209439.1"/>
    <property type="molecule type" value="Genomic_DNA"/>
</dbReference>
<dbReference type="Proteomes" id="UP000681722">
    <property type="component" value="Unassembled WGS sequence"/>
</dbReference>
<dbReference type="EMBL" id="CAJNOQ010015740">
    <property type="protein sequence ID" value="CAF1367710.1"/>
    <property type="molecule type" value="Genomic_DNA"/>
</dbReference>
<evidence type="ECO:0000313" key="3">
    <source>
        <dbReference type="EMBL" id="CAF1367710.1"/>
    </source>
</evidence>
<evidence type="ECO:0000313" key="2">
    <source>
        <dbReference type="EMBL" id="CAF1209439.1"/>
    </source>
</evidence>
<accession>A0A815IPP8</accession>
<reference evidence="3" key="1">
    <citation type="submission" date="2021-02" db="EMBL/GenBank/DDBJ databases">
        <authorList>
            <person name="Nowell W R."/>
        </authorList>
    </citation>
    <scope>NUCLEOTIDE SEQUENCE</scope>
</reference>
<proteinExistence type="predicted"/>